<dbReference type="Proteomes" id="UP000318733">
    <property type="component" value="Unassembled WGS sequence"/>
</dbReference>
<feature type="transmembrane region" description="Helical" evidence="1">
    <location>
        <begin position="12"/>
        <end position="31"/>
    </location>
</feature>
<keyword evidence="1" id="KW-0812">Transmembrane</keyword>
<feature type="transmembrane region" description="Helical" evidence="1">
    <location>
        <begin position="90"/>
        <end position="108"/>
    </location>
</feature>
<name>A0A556MH43_9SPHI</name>
<keyword evidence="1" id="KW-1133">Transmembrane helix</keyword>
<gene>
    <name evidence="2" type="ORF">FO440_15415</name>
</gene>
<protein>
    <submittedName>
        <fullName evidence="2">Uncharacterized protein</fullName>
    </submittedName>
</protein>
<keyword evidence="3" id="KW-1185">Reference proteome</keyword>
<comment type="caution">
    <text evidence="2">The sequence shown here is derived from an EMBL/GenBank/DDBJ whole genome shotgun (WGS) entry which is preliminary data.</text>
</comment>
<accession>A0A556MH43</accession>
<keyword evidence="1" id="KW-0472">Membrane</keyword>
<dbReference type="RefSeq" id="WP_144249190.1">
    <property type="nucleotide sequence ID" value="NZ_VLPK01000003.1"/>
</dbReference>
<evidence type="ECO:0000313" key="3">
    <source>
        <dbReference type="Proteomes" id="UP000318733"/>
    </source>
</evidence>
<proteinExistence type="predicted"/>
<organism evidence="2 3">
    <name type="scientific">Mucilaginibacter corticis</name>
    <dbReference type="NCBI Taxonomy" id="2597670"/>
    <lineage>
        <taxon>Bacteria</taxon>
        <taxon>Pseudomonadati</taxon>
        <taxon>Bacteroidota</taxon>
        <taxon>Sphingobacteriia</taxon>
        <taxon>Sphingobacteriales</taxon>
        <taxon>Sphingobacteriaceae</taxon>
        <taxon>Mucilaginibacter</taxon>
    </lineage>
</organism>
<dbReference type="AlphaFoldDB" id="A0A556MH43"/>
<reference evidence="2 3" key="1">
    <citation type="submission" date="2019-07" db="EMBL/GenBank/DDBJ databases">
        <authorList>
            <person name="Huq M.A."/>
        </authorList>
    </citation>
    <scope>NUCLEOTIDE SEQUENCE [LARGE SCALE GENOMIC DNA]</scope>
    <source>
        <strain evidence="2 3">MAH-19</strain>
    </source>
</reference>
<dbReference type="EMBL" id="VLPK01000003">
    <property type="protein sequence ID" value="TSJ39152.1"/>
    <property type="molecule type" value="Genomic_DNA"/>
</dbReference>
<evidence type="ECO:0000313" key="2">
    <source>
        <dbReference type="EMBL" id="TSJ39152.1"/>
    </source>
</evidence>
<evidence type="ECO:0000256" key="1">
    <source>
        <dbReference type="SAM" id="Phobius"/>
    </source>
</evidence>
<sequence>MKHWEIILTNYLPIIIFGLISLFAAYLYLFLKSRYYNQLDGLSKVKLENQIAIIHAELDRLEVQIDRASLTIKQKYDLLSSALYSKASKVLTLSITFTILAIIAGFLLRLPVLNRIA</sequence>